<gene>
    <name evidence="10" type="ORF">SAMN02745213_02249</name>
</gene>
<evidence type="ECO:0000313" key="11">
    <source>
        <dbReference type="Proteomes" id="UP000242432"/>
    </source>
</evidence>
<accession>A0A1T4VY08</accession>
<evidence type="ECO:0000256" key="4">
    <source>
        <dbReference type="ARBA" id="ARBA00022475"/>
    </source>
</evidence>
<evidence type="ECO:0000256" key="9">
    <source>
        <dbReference type="RuleBase" id="RU364070"/>
    </source>
</evidence>
<comment type="caution">
    <text evidence="9">Lacks conserved residue(s) required for the propagation of feature annotation.</text>
</comment>
<dbReference type="Gene3D" id="1.20.1640.10">
    <property type="entry name" value="Multidrug efflux transporter AcrB transmembrane domain"/>
    <property type="match status" value="2"/>
</dbReference>
<evidence type="ECO:0000256" key="7">
    <source>
        <dbReference type="ARBA" id="ARBA00022989"/>
    </source>
</evidence>
<keyword evidence="3 9" id="KW-0813">Transport</keyword>
<dbReference type="PRINTS" id="PR00702">
    <property type="entry name" value="ACRIFLAVINRP"/>
</dbReference>
<evidence type="ECO:0000256" key="6">
    <source>
        <dbReference type="ARBA" id="ARBA00022692"/>
    </source>
</evidence>
<dbReference type="GO" id="GO:0042910">
    <property type="term" value="F:xenobiotic transmembrane transporter activity"/>
    <property type="evidence" value="ECO:0007669"/>
    <property type="project" value="TreeGrafter"/>
</dbReference>
<dbReference type="GO" id="GO:0009636">
    <property type="term" value="P:response to toxic substance"/>
    <property type="evidence" value="ECO:0007669"/>
    <property type="project" value="UniProtKB-ARBA"/>
</dbReference>
<feature type="transmembrane region" description="Helical" evidence="9">
    <location>
        <begin position="540"/>
        <end position="559"/>
    </location>
</feature>
<feature type="transmembrane region" description="Helical" evidence="9">
    <location>
        <begin position="969"/>
        <end position="991"/>
    </location>
</feature>
<feature type="transmembrane region" description="Helical" evidence="9">
    <location>
        <begin position="1011"/>
        <end position="1034"/>
    </location>
</feature>
<dbReference type="Pfam" id="PF00873">
    <property type="entry name" value="ACR_tran"/>
    <property type="match status" value="1"/>
</dbReference>
<comment type="similarity">
    <text evidence="2 9">Belongs to the resistance-nodulation-cell division (RND) (TC 2.A.6) family.</text>
</comment>
<dbReference type="Gene3D" id="3.30.70.1430">
    <property type="entry name" value="Multidrug efflux transporter AcrB pore domain"/>
    <property type="match status" value="2"/>
</dbReference>
<feature type="transmembrane region" description="Helical" evidence="9">
    <location>
        <begin position="471"/>
        <end position="494"/>
    </location>
</feature>
<dbReference type="InterPro" id="IPR004764">
    <property type="entry name" value="MdtF-like"/>
</dbReference>
<dbReference type="Gene3D" id="3.30.2090.10">
    <property type="entry name" value="Multidrug efflux transporter AcrB TolC docking domain, DN and DC subdomains"/>
    <property type="match status" value="2"/>
</dbReference>
<proteinExistence type="inferred from homology"/>
<dbReference type="Proteomes" id="UP000242432">
    <property type="component" value="Unassembled WGS sequence"/>
</dbReference>
<dbReference type="SUPFAM" id="SSF82866">
    <property type="entry name" value="Multidrug efflux transporter AcrB transmembrane domain"/>
    <property type="match status" value="2"/>
</dbReference>
<dbReference type="RefSeq" id="WP_078929532.1">
    <property type="nucleotide sequence ID" value="NZ_FUXX01000062.1"/>
</dbReference>
<feature type="transmembrane region" description="Helical" evidence="9">
    <location>
        <begin position="367"/>
        <end position="388"/>
    </location>
</feature>
<dbReference type="NCBIfam" id="TIGR00915">
    <property type="entry name" value="2A0602"/>
    <property type="match status" value="1"/>
</dbReference>
<evidence type="ECO:0000256" key="1">
    <source>
        <dbReference type="ARBA" id="ARBA00004429"/>
    </source>
</evidence>
<keyword evidence="7 9" id="KW-1133">Transmembrane helix</keyword>
<keyword evidence="6 9" id="KW-0812">Transmembrane</keyword>
<feature type="transmembrane region" description="Helical" evidence="9">
    <location>
        <begin position="394"/>
        <end position="418"/>
    </location>
</feature>
<dbReference type="AlphaFoldDB" id="A0A1T4VY08"/>
<dbReference type="Gene3D" id="3.30.70.1440">
    <property type="entry name" value="Multidrug efflux transporter AcrB pore domain"/>
    <property type="match status" value="1"/>
</dbReference>
<reference evidence="11" key="1">
    <citation type="submission" date="2017-02" db="EMBL/GenBank/DDBJ databases">
        <authorList>
            <person name="Varghese N."/>
            <person name="Submissions S."/>
        </authorList>
    </citation>
    <scope>NUCLEOTIDE SEQUENCE [LARGE SCALE GENOMIC DNA]</scope>
    <source>
        <strain evidence="11">DSM 3072</strain>
    </source>
</reference>
<evidence type="ECO:0000313" key="10">
    <source>
        <dbReference type="EMBL" id="SKA69715.1"/>
    </source>
</evidence>
<dbReference type="InterPro" id="IPR001036">
    <property type="entry name" value="Acrflvin-R"/>
</dbReference>
<dbReference type="STRING" id="83771.SAMN02910357_01638"/>
<dbReference type="Gene3D" id="3.30.70.1320">
    <property type="entry name" value="Multidrug efflux transporter AcrB pore domain like"/>
    <property type="match status" value="1"/>
</dbReference>
<evidence type="ECO:0000256" key="2">
    <source>
        <dbReference type="ARBA" id="ARBA00010942"/>
    </source>
</evidence>
<protein>
    <recommendedName>
        <fullName evidence="9">Efflux pump membrane transporter</fullName>
    </recommendedName>
</protein>
<evidence type="ECO:0000256" key="5">
    <source>
        <dbReference type="ARBA" id="ARBA00022519"/>
    </source>
</evidence>
<keyword evidence="5 9" id="KW-0997">Cell inner membrane</keyword>
<dbReference type="EMBL" id="FUXX01000062">
    <property type="protein sequence ID" value="SKA69715.1"/>
    <property type="molecule type" value="Genomic_DNA"/>
</dbReference>
<dbReference type="SUPFAM" id="SSF82693">
    <property type="entry name" value="Multidrug efflux transporter AcrB pore domain, PN1, PN2, PC1 and PC2 subdomains"/>
    <property type="match status" value="3"/>
</dbReference>
<keyword evidence="8 9" id="KW-0472">Membrane</keyword>
<feature type="transmembrane region" description="Helical" evidence="9">
    <location>
        <begin position="7"/>
        <end position="26"/>
    </location>
</feature>
<keyword evidence="11" id="KW-1185">Reference proteome</keyword>
<dbReference type="FunFam" id="1.20.1640.10:FF:000001">
    <property type="entry name" value="Efflux pump membrane transporter"/>
    <property type="match status" value="1"/>
</dbReference>
<feature type="transmembrane region" description="Helical" evidence="9">
    <location>
        <begin position="439"/>
        <end position="459"/>
    </location>
</feature>
<dbReference type="InterPro" id="IPR027463">
    <property type="entry name" value="AcrB_DN_DC_subdom"/>
</dbReference>
<evidence type="ECO:0000256" key="3">
    <source>
        <dbReference type="ARBA" id="ARBA00022448"/>
    </source>
</evidence>
<dbReference type="GO" id="GO:0005886">
    <property type="term" value="C:plasma membrane"/>
    <property type="evidence" value="ECO:0007669"/>
    <property type="project" value="UniProtKB-SubCell"/>
</dbReference>
<keyword evidence="4" id="KW-1003">Cell membrane</keyword>
<dbReference type="GO" id="GO:0015562">
    <property type="term" value="F:efflux transmembrane transporter activity"/>
    <property type="evidence" value="ECO:0007669"/>
    <property type="project" value="InterPro"/>
</dbReference>
<evidence type="ECO:0000256" key="8">
    <source>
        <dbReference type="ARBA" id="ARBA00023136"/>
    </source>
</evidence>
<sequence length="1044" mass="114596">MLSRFFIYRPVLATVVAFITILMGFLCVPNLEIARFPNIAPPSVRLTLRYNGASAITIENSVVQVVEQQMSGLDGLLYFSSRSTSEGDANISFSFDPSIDPDVAQMQIQNRLQNIMSRLPQAVQDNGVSVRKVSEDTLQRIAFYCVDGSMSQEDISDFVVSVLQDQLSRINGVGSVSVFGSAFAVRIWLNLDKLASYKLNPQDVVNALSSQNRQISSGQLGALPNDYDEPINITIKSREMLSSIEDFEKVVLKSYENGATVYLKDVARIEFGRESYTFSGNYNGYPVTAVSIDLTDGANAVETAQRIEDFLESVRHNLPEGLQYAIPYDTVPFVTASLHEVLKTLCEALLLVALVILMFLRDIRATLIVCLTIPIVISATFSVLYLLGYSINTLTLFGIVLSIGLLVDDAIVVVENINRLMVEQDLSPKDAALKSMSEISSALFGVGLVIAAVFIPMGFFSGATGKIYRQFSVSIVSAMLFSIAVAVIITPSWCARYLKKPLRRVNLIGHRKSDIGVRLLELSREKFLIYVDYLLKHLKLCFMVSVVLGLISIGLAKIIPSSFLPTEDQGILFANITMPAGASQKQTREVANEVQSYFEENEKDNIEGIMASLGFSGGGSRGQSVASVYVKLKKWDDRPGDENTAMSIKDRAYAHFKNHESARINVVLPSGVRGMGPSAGFSIQIQNIMGIDRDTFVKDINEIVTTANQSGVITNVRSDSMPDSPQLIMSFNDSMAISHHLSPEVINNNVSVAWAGKYVNDFLDRGRIKRVYVQADAKYRTSLSDLFKMNLVNSQDQLVPLNSVAKARFDYGPVQSQRFNGISSIPISGDPVKGISSGQAMDAIAKIVSEHPNNYAYAWQGQSFQEKLLGAQSTKLFFLSALIVFLILAALYESWTIPVSVIFIIPFGILGALLFVFIRSLVNDVYLQIGLLTSGALACKNAILLIEYAHKFNLRGLSLIKSAKKAASIRFRPIVMTSVAFLLGVFPLMFATGAGAASQISIGTAIVGGTLFATFVGVSFIPGFFVMVSSLFLIRKWRLRKRKS</sequence>
<feature type="transmembrane region" description="Helical" evidence="9">
    <location>
        <begin position="899"/>
        <end position="919"/>
    </location>
</feature>
<name>A0A1T4VY08_9GAMM</name>
<organism evidence="10 11">
    <name type="scientific">Succinivibrio dextrinosolvens DSM 3072</name>
    <dbReference type="NCBI Taxonomy" id="1123324"/>
    <lineage>
        <taxon>Bacteria</taxon>
        <taxon>Pseudomonadati</taxon>
        <taxon>Pseudomonadota</taxon>
        <taxon>Gammaproteobacteria</taxon>
        <taxon>Aeromonadales</taxon>
        <taxon>Succinivibrionaceae</taxon>
        <taxon>Succinivibrio</taxon>
    </lineage>
</organism>
<dbReference type="SUPFAM" id="SSF82714">
    <property type="entry name" value="Multidrug efflux transporter AcrB TolC docking domain, DN and DC subdomains"/>
    <property type="match status" value="2"/>
</dbReference>
<dbReference type="PANTHER" id="PTHR32063">
    <property type="match status" value="1"/>
</dbReference>
<comment type="subcellular location">
    <subcellularLocation>
        <location evidence="1 9">Cell inner membrane</location>
        <topology evidence="1 9">Multi-pass membrane protein</topology>
    </subcellularLocation>
</comment>
<feature type="transmembrane region" description="Helical" evidence="9">
    <location>
        <begin position="876"/>
        <end position="892"/>
    </location>
</feature>
<dbReference type="PANTHER" id="PTHR32063:SF32">
    <property type="entry name" value="AMINOGLYCOSIDE EFFLUX PUMP-RELATED"/>
    <property type="match status" value="1"/>
</dbReference>